<dbReference type="Proteomes" id="UP001307889">
    <property type="component" value="Chromosome 4"/>
</dbReference>
<dbReference type="EMBL" id="AP028912">
    <property type="protein sequence ID" value="BES92924.1"/>
    <property type="molecule type" value="Genomic_DNA"/>
</dbReference>
<dbReference type="InterPro" id="IPR050972">
    <property type="entry name" value="SDr-like"/>
</dbReference>
<feature type="compositionally biased region" description="Polar residues" evidence="1">
    <location>
        <begin position="206"/>
        <end position="222"/>
    </location>
</feature>
<feature type="region of interest" description="Disordered" evidence="1">
    <location>
        <begin position="668"/>
        <end position="695"/>
    </location>
</feature>
<gene>
    <name evidence="2" type="ORF">NTJ_05733</name>
</gene>
<feature type="compositionally biased region" description="Low complexity" evidence="1">
    <location>
        <begin position="387"/>
        <end position="397"/>
    </location>
</feature>
<feature type="region of interest" description="Disordered" evidence="1">
    <location>
        <begin position="114"/>
        <end position="151"/>
    </location>
</feature>
<organism evidence="2 3">
    <name type="scientific">Nesidiocoris tenuis</name>
    <dbReference type="NCBI Taxonomy" id="355587"/>
    <lineage>
        <taxon>Eukaryota</taxon>
        <taxon>Metazoa</taxon>
        <taxon>Ecdysozoa</taxon>
        <taxon>Arthropoda</taxon>
        <taxon>Hexapoda</taxon>
        <taxon>Insecta</taxon>
        <taxon>Pterygota</taxon>
        <taxon>Neoptera</taxon>
        <taxon>Paraneoptera</taxon>
        <taxon>Hemiptera</taxon>
        <taxon>Heteroptera</taxon>
        <taxon>Panheteroptera</taxon>
        <taxon>Cimicomorpha</taxon>
        <taxon>Miridae</taxon>
        <taxon>Dicyphina</taxon>
        <taxon>Nesidiocoris</taxon>
    </lineage>
</organism>
<feature type="compositionally biased region" description="Low complexity" evidence="1">
    <location>
        <begin position="269"/>
        <end position="295"/>
    </location>
</feature>
<feature type="region of interest" description="Disordered" evidence="1">
    <location>
        <begin position="264"/>
        <end position="295"/>
    </location>
</feature>
<evidence type="ECO:0000313" key="3">
    <source>
        <dbReference type="Proteomes" id="UP001307889"/>
    </source>
</evidence>
<evidence type="ECO:0000256" key="1">
    <source>
        <dbReference type="SAM" id="MobiDB-lite"/>
    </source>
</evidence>
<name>A0ABN7ANU9_9HEMI</name>
<evidence type="ECO:0000313" key="2">
    <source>
        <dbReference type="EMBL" id="BES92924.1"/>
    </source>
</evidence>
<feature type="region of interest" description="Disordered" evidence="1">
    <location>
        <begin position="325"/>
        <end position="484"/>
    </location>
</feature>
<dbReference type="PANTHER" id="PTHR34403">
    <property type="entry name" value="TOL-PAL SYSTEM PROTEIN TOLA"/>
    <property type="match status" value="1"/>
</dbReference>
<protein>
    <submittedName>
        <fullName evidence="2">Uncharacterized protein</fullName>
    </submittedName>
</protein>
<feature type="region of interest" description="Disordered" evidence="1">
    <location>
        <begin position="205"/>
        <end position="231"/>
    </location>
</feature>
<reference evidence="2 3" key="1">
    <citation type="submission" date="2023-09" db="EMBL/GenBank/DDBJ databases">
        <title>Nesidiocoris tenuis whole genome shotgun sequence.</title>
        <authorList>
            <person name="Shibata T."/>
            <person name="Shimoda M."/>
            <person name="Kobayashi T."/>
            <person name="Uehara T."/>
        </authorList>
    </citation>
    <scope>NUCLEOTIDE SEQUENCE [LARGE SCALE GENOMIC DNA]</scope>
    <source>
        <strain evidence="2 3">Japan</strain>
    </source>
</reference>
<feature type="compositionally biased region" description="Low complexity" evidence="1">
    <location>
        <begin position="406"/>
        <end position="417"/>
    </location>
</feature>
<feature type="compositionally biased region" description="Polar residues" evidence="1">
    <location>
        <begin position="424"/>
        <end position="433"/>
    </location>
</feature>
<dbReference type="PANTHER" id="PTHR34403:SF14">
    <property type="entry name" value="OS05G0225800 PROTEIN"/>
    <property type="match status" value="1"/>
</dbReference>
<feature type="compositionally biased region" description="Low complexity" evidence="1">
    <location>
        <begin position="325"/>
        <end position="339"/>
    </location>
</feature>
<keyword evidence="3" id="KW-1185">Reference proteome</keyword>
<sequence length="732" mass="81614">MIRHAGGLDFQTARRGYPLRRESEQREARIDQCRQEMTISRIRRAAQLVVVIGLLAGALAEEDKPVKRQLPVGHRFALVNADGPRVDPRQLGFDPQQEIDPRQIVDPRQYAIDPRQLGPLHHPRQPVFPFGVDPRQLQGLGPQPIPGDPSQQQVLAPQYEQLLRYIQGNPGVNVQPVPQLQQQNVQSGPQQFRGQPRLVPVRLSPEQEQANRAQESIASQSIREQEEGDVQRRQQLEIQQYLQQQGISPEYLRQLQLQPQFANPQVQTREQAQARAQAEAQARAQAEAQARAQAEAQARAQAEAQARAQAEAQARAQAEAQARAQAEAQARAQAEAQARAQEEAQARAQAKAQEEANRRAQARAQEDANRRAHAEAEARVREEQARAEAAQLAAQAQLHTPSRAPQQFVFRDQQQTQEDVPEQLSYSQVQFGSTKLPRPPRLFSSPPSPRQLVYLASLPKGEAPPDAPPAAQSYPQPSPQPEYVQLPQHLPYRQVPAPGQRYGEGAGFHPIPSVSVKQTPDQYLIETTKVGPSGRTSENERQVVYRPSAAATAEDYQRSISGQQQQALIRQQQLEAATTPESPSRSSIFVTTSRTPVLRTKPTLQHQGGRPLTQGELRALLNAGYKVQPQAQEQLFQPQAQEQLHQPQGQLYQPQSPYFQPIAYYQPEQGRLGKRQNKPASKPVPKPVPLTDKEKSDLLAVGVRGLYRVDPQGKRGEHVKYVLAVGEPVQGQ</sequence>
<proteinExistence type="predicted"/>
<accession>A0ABN7ANU9</accession>
<feature type="compositionally biased region" description="Basic and acidic residues" evidence="1">
    <location>
        <begin position="352"/>
        <end position="386"/>
    </location>
</feature>